<keyword evidence="2" id="KW-1185">Reference proteome</keyword>
<accession>A0ABR2PUM8</accession>
<evidence type="ECO:0000313" key="2">
    <source>
        <dbReference type="Proteomes" id="UP001396334"/>
    </source>
</evidence>
<protein>
    <submittedName>
        <fullName evidence="1">Uncharacterized protein</fullName>
    </submittedName>
</protein>
<comment type="caution">
    <text evidence="1">The sequence shown here is derived from an EMBL/GenBank/DDBJ whole genome shotgun (WGS) entry which is preliminary data.</text>
</comment>
<dbReference type="Proteomes" id="UP001396334">
    <property type="component" value="Unassembled WGS sequence"/>
</dbReference>
<reference evidence="1 2" key="1">
    <citation type="journal article" date="2024" name="G3 (Bethesda)">
        <title>Genome assembly of Hibiscus sabdariffa L. provides insights into metabolisms of medicinal natural products.</title>
        <authorList>
            <person name="Kim T."/>
        </authorList>
    </citation>
    <scope>NUCLEOTIDE SEQUENCE [LARGE SCALE GENOMIC DNA]</scope>
    <source>
        <strain evidence="1">TK-2024</strain>
        <tissue evidence="1">Old leaves</tissue>
    </source>
</reference>
<sequence>MLAYKEDGGRARFKLRTERFLTSELANYGQNRSADGWVWTMIGEPVDVDGALWERPMSGCQNLVVKGN</sequence>
<proteinExistence type="predicted"/>
<evidence type="ECO:0000313" key="1">
    <source>
        <dbReference type="EMBL" id="KAK8992058.1"/>
    </source>
</evidence>
<gene>
    <name evidence="1" type="ORF">V6N11_044950</name>
</gene>
<organism evidence="1 2">
    <name type="scientific">Hibiscus sabdariffa</name>
    <name type="common">roselle</name>
    <dbReference type="NCBI Taxonomy" id="183260"/>
    <lineage>
        <taxon>Eukaryota</taxon>
        <taxon>Viridiplantae</taxon>
        <taxon>Streptophyta</taxon>
        <taxon>Embryophyta</taxon>
        <taxon>Tracheophyta</taxon>
        <taxon>Spermatophyta</taxon>
        <taxon>Magnoliopsida</taxon>
        <taxon>eudicotyledons</taxon>
        <taxon>Gunneridae</taxon>
        <taxon>Pentapetalae</taxon>
        <taxon>rosids</taxon>
        <taxon>malvids</taxon>
        <taxon>Malvales</taxon>
        <taxon>Malvaceae</taxon>
        <taxon>Malvoideae</taxon>
        <taxon>Hibiscus</taxon>
    </lineage>
</organism>
<name>A0ABR2PUM8_9ROSI</name>
<dbReference type="EMBL" id="JBBPBN010000051">
    <property type="protein sequence ID" value="KAK8992058.1"/>
    <property type="molecule type" value="Genomic_DNA"/>
</dbReference>